<sequence>MDTNAGADRRRSDAYRFPRTLCHQVGGKADKHSSRHHGPRHEKGRITHDNVRDLPAAPSPTHIQQCGGYTEWIGAAAVTDTLSVEKRCQMGDDVSTVSTVYAAGHSGVEMGHRGCLPGLRHPPAPSSPIQAASFARDTKNRDDEED</sequence>
<name>A0A1V6Q7J6_9EURO</name>
<organism evidence="2 3">
    <name type="scientific">Penicillium solitum</name>
    <dbReference type="NCBI Taxonomy" id="60172"/>
    <lineage>
        <taxon>Eukaryota</taxon>
        <taxon>Fungi</taxon>
        <taxon>Dikarya</taxon>
        <taxon>Ascomycota</taxon>
        <taxon>Pezizomycotina</taxon>
        <taxon>Eurotiomycetes</taxon>
        <taxon>Eurotiomycetidae</taxon>
        <taxon>Eurotiales</taxon>
        <taxon>Aspergillaceae</taxon>
        <taxon>Penicillium</taxon>
    </lineage>
</organism>
<reference evidence="3" key="1">
    <citation type="journal article" date="2017" name="Nat. Microbiol.">
        <title>Global analysis of biosynthetic gene clusters reveals vast potential of secondary metabolite production in Penicillium species.</title>
        <authorList>
            <person name="Nielsen J.C."/>
            <person name="Grijseels S."/>
            <person name="Prigent S."/>
            <person name="Ji B."/>
            <person name="Dainat J."/>
            <person name="Nielsen K.F."/>
            <person name="Frisvad J.C."/>
            <person name="Workman M."/>
            <person name="Nielsen J."/>
        </authorList>
    </citation>
    <scope>NUCLEOTIDE SEQUENCE [LARGE SCALE GENOMIC DNA]</scope>
    <source>
        <strain evidence="3">IBT 29525</strain>
    </source>
</reference>
<protein>
    <submittedName>
        <fullName evidence="2">Uncharacterized protein</fullName>
    </submittedName>
</protein>
<comment type="caution">
    <text evidence="2">The sequence shown here is derived from an EMBL/GenBank/DDBJ whole genome shotgun (WGS) entry which is preliminary data.</text>
</comment>
<evidence type="ECO:0000313" key="2">
    <source>
        <dbReference type="EMBL" id="OQD85185.1"/>
    </source>
</evidence>
<keyword evidence="3" id="KW-1185">Reference proteome</keyword>
<accession>A0A1V6Q7J6</accession>
<evidence type="ECO:0000256" key="1">
    <source>
        <dbReference type="SAM" id="MobiDB-lite"/>
    </source>
</evidence>
<dbReference type="EMBL" id="MDYO01000104">
    <property type="protein sequence ID" value="OQD85185.1"/>
    <property type="molecule type" value="Genomic_DNA"/>
</dbReference>
<gene>
    <name evidence="2" type="ORF">PENSOL_c104G01403</name>
</gene>
<feature type="compositionally biased region" description="Basic residues" evidence="1">
    <location>
        <begin position="33"/>
        <end position="43"/>
    </location>
</feature>
<dbReference type="AlphaFoldDB" id="A0A1V6Q7J6"/>
<feature type="compositionally biased region" description="Basic and acidic residues" evidence="1">
    <location>
        <begin position="136"/>
        <end position="146"/>
    </location>
</feature>
<feature type="region of interest" description="Disordered" evidence="1">
    <location>
        <begin position="117"/>
        <end position="146"/>
    </location>
</feature>
<dbReference type="Proteomes" id="UP000191612">
    <property type="component" value="Unassembled WGS sequence"/>
</dbReference>
<evidence type="ECO:0000313" key="3">
    <source>
        <dbReference type="Proteomes" id="UP000191612"/>
    </source>
</evidence>
<proteinExistence type="predicted"/>
<feature type="region of interest" description="Disordered" evidence="1">
    <location>
        <begin position="26"/>
        <end position="60"/>
    </location>
</feature>